<protein>
    <submittedName>
        <fullName evidence="1">Uncharacterized protein</fullName>
    </submittedName>
</protein>
<dbReference type="EMBL" id="OQ865376">
    <property type="protein sequence ID" value="WHV01245.1"/>
    <property type="molecule type" value="Genomic_DNA"/>
</dbReference>
<sequence>MFRNYKYRQLKDNDYEEEILIPGLGDDDETVGFKDNKISFEKQVLDIVRNNYKNNYKNLMLVSTKYYNTSDITELLYKIISSDSTKKYTFNINYYDNIFGLYNKLHEFIYTKKVKILYEENFITMMFIRDNISLKIDIECDAEGQLMDVKYKVEFGDVIKLQISGIEIIIIDKLIYLKNKIFIFCDDYKVVSNENDFLLEIENVKKLI</sequence>
<organism evidence="1">
    <name type="scientific">Condorpox virus</name>
    <dbReference type="NCBI Taxonomy" id="3049970"/>
    <lineage>
        <taxon>Viruses</taxon>
        <taxon>Varidnaviria</taxon>
        <taxon>Bamfordvirae</taxon>
        <taxon>Nucleocytoviricota</taxon>
        <taxon>Pokkesviricetes</taxon>
        <taxon>Chitovirales</taxon>
        <taxon>Poxviridae</taxon>
        <taxon>Chordopoxvirinae</taxon>
        <taxon>Avipoxvirus</taxon>
    </lineage>
</organism>
<proteinExistence type="predicted"/>
<accession>A0AAT9UQ20</accession>
<name>A0AAT9UQ20_9POXV</name>
<reference evidence="1" key="1">
    <citation type="submission" date="2023-04" db="EMBL/GenBank/DDBJ databases">
        <title>Genomic characterization of avipoxvirus isolates from Andean condor (Vultur gryphus).</title>
        <authorList>
            <person name="Butt S.L."/>
            <person name="Do Nascimento G.M."/>
            <person name="Tripathy D.N."/>
            <person name="Diel D.G."/>
        </authorList>
    </citation>
    <scope>NUCLEOTIDE SEQUENCE</scope>
    <source>
        <strain evidence="1">CDPV99</strain>
    </source>
</reference>
<evidence type="ECO:0000313" key="1">
    <source>
        <dbReference type="EMBL" id="WHV01245.1"/>
    </source>
</evidence>
<gene>
    <name evidence="1" type="ORF">CDPV99-129</name>
</gene>